<dbReference type="InterPro" id="IPR016161">
    <property type="entry name" value="Ald_DH/histidinol_DH"/>
</dbReference>
<dbReference type="Gene3D" id="3.40.309.10">
    <property type="entry name" value="Aldehyde Dehydrogenase, Chain A, domain 2"/>
    <property type="match status" value="1"/>
</dbReference>
<evidence type="ECO:0000259" key="1">
    <source>
        <dbReference type="Pfam" id="PF00171"/>
    </source>
</evidence>
<dbReference type="PANTHER" id="PTHR42804:SF1">
    <property type="entry name" value="ALDEHYDE DEHYDROGENASE-RELATED"/>
    <property type="match status" value="1"/>
</dbReference>
<sequence length="107" mass="11633">TLFSEVSPDMTIANEEIFGPVLCIMPYQNLDEAIALANQSDYGLSGGVWSADLEKAKQVAAKLRTGMVHLNGAMVDARAPFGGYKQSGLGREWGKYGFEEFLETKAL</sequence>
<dbReference type="FunFam" id="3.40.605.10:FF:000026">
    <property type="entry name" value="Aldehyde dehydrogenase, putative"/>
    <property type="match status" value="1"/>
</dbReference>
<evidence type="ECO:0000313" key="3">
    <source>
        <dbReference type="Proteomes" id="UP000001593"/>
    </source>
</evidence>
<dbReference type="PANTHER" id="PTHR42804">
    <property type="entry name" value="ALDEHYDE DEHYDROGENASE"/>
    <property type="match status" value="1"/>
</dbReference>
<dbReference type="HOGENOM" id="CLU_005391_1_8_1"/>
<dbReference type="InParanoid" id="A7TBU3"/>
<dbReference type="EMBL" id="DS475685">
    <property type="protein sequence ID" value="EDO26510.1"/>
    <property type="molecule type" value="Genomic_DNA"/>
</dbReference>
<accession>A7TBU3</accession>
<name>A7TBU3_NEMVE</name>
<feature type="domain" description="Aldehyde dehydrogenase" evidence="1">
    <location>
        <begin position="1"/>
        <end position="106"/>
    </location>
</feature>
<dbReference type="InterPro" id="IPR016162">
    <property type="entry name" value="Ald_DH_N"/>
</dbReference>
<dbReference type="Gene3D" id="3.40.605.10">
    <property type="entry name" value="Aldehyde Dehydrogenase, Chain A, domain 1"/>
    <property type="match status" value="1"/>
</dbReference>
<organism evidence="2 3">
    <name type="scientific">Nematostella vectensis</name>
    <name type="common">Starlet sea anemone</name>
    <dbReference type="NCBI Taxonomy" id="45351"/>
    <lineage>
        <taxon>Eukaryota</taxon>
        <taxon>Metazoa</taxon>
        <taxon>Cnidaria</taxon>
        <taxon>Anthozoa</taxon>
        <taxon>Hexacorallia</taxon>
        <taxon>Actiniaria</taxon>
        <taxon>Edwardsiidae</taxon>
        <taxon>Nematostella</taxon>
    </lineage>
</organism>
<dbReference type="AlphaFoldDB" id="A7TBU3"/>
<feature type="non-terminal residue" evidence="2">
    <location>
        <position position="107"/>
    </location>
</feature>
<reference evidence="2 3" key="1">
    <citation type="journal article" date="2007" name="Science">
        <title>Sea anemone genome reveals ancestral eumetazoan gene repertoire and genomic organization.</title>
        <authorList>
            <person name="Putnam N.H."/>
            <person name="Srivastava M."/>
            <person name="Hellsten U."/>
            <person name="Dirks B."/>
            <person name="Chapman J."/>
            <person name="Salamov A."/>
            <person name="Terry A."/>
            <person name="Shapiro H."/>
            <person name="Lindquist E."/>
            <person name="Kapitonov V.V."/>
            <person name="Jurka J."/>
            <person name="Genikhovich G."/>
            <person name="Grigoriev I.V."/>
            <person name="Lucas S.M."/>
            <person name="Steele R.E."/>
            <person name="Finnerty J.R."/>
            <person name="Technau U."/>
            <person name="Martindale M.Q."/>
            <person name="Rokhsar D.S."/>
        </authorList>
    </citation>
    <scope>NUCLEOTIDE SEQUENCE [LARGE SCALE GENOMIC DNA]</scope>
    <source>
        <strain evidence="3">CH2 X CH6</strain>
    </source>
</reference>
<dbReference type="InterPro" id="IPR016163">
    <property type="entry name" value="Ald_DH_C"/>
</dbReference>
<dbReference type="eggNOG" id="KOG2450">
    <property type="taxonomic scope" value="Eukaryota"/>
</dbReference>
<proteinExistence type="predicted"/>
<dbReference type="Pfam" id="PF00171">
    <property type="entry name" value="Aldedh"/>
    <property type="match status" value="1"/>
</dbReference>
<dbReference type="STRING" id="45351.A7TBU3"/>
<dbReference type="Proteomes" id="UP000001593">
    <property type="component" value="Unassembled WGS sequence"/>
</dbReference>
<dbReference type="GO" id="GO:0016620">
    <property type="term" value="F:oxidoreductase activity, acting on the aldehyde or oxo group of donors, NAD or NADP as acceptor"/>
    <property type="evidence" value="ECO:0007669"/>
    <property type="project" value="InterPro"/>
</dbReference>
<dbReference type="SUPFAM" id="SSF53720">
    <property type="entry name" value="ALDH-like"/>
    <property type="match status" value="1"/>
</dbReference>
<dbReference type="InterPro" id="IPR015590">
    <property type="entry name" value="Aldehyde_DH_dom"/>
</dbReference>
<evidence type="ECO:0000313" key="2">
    <source>
        <dbReference type="EMBL" id="EDO26510.1"/>
    </source>
</evidence>
<feature type="non-terminal residue" evidence="2">
    <location>
        <position position="1"/>
    </location>
</feature>
<protein>
    <recommendedName>
        <fullName evidence="1">Aldehyde dehydrogenase domain-containing protein</fullName>
    </recommendedName>
</protein>
<gene>
    <name evidence="2" type="ORF">NEMVEDRAFT_v1g7590</name>
</gene>
<dbReference type="PhylomeDB" id="A7TBU3"/>
<dbReference type="OMA" id="DMTIANE"/>
<keyword evidence="3" id="KW-1185">Reference proteome</keyword>